<name>A0A7D5M1G6_9ARCH</name>
<dbReference type="GeneID" id="56060095"/>
<dbReference type="OrthoDB" id="2961at2157"/>
<dbReference type="RefSeq" id="WP_179360689.1">
    <property type="nucleotide sequence ID" value="NZ_CP026993.1"/>
</dbReference>
<dbReference type="KEGG" id="ncl:C5F47_08490"/>
<evidence type="ECO:0000313" key="2">
    <source>
        <dbReference type="Proteomes" id="UP000509771"/>
    </source>
</evidence>
<protein>
    <submittedName>
        <fullName evidence="1">Transcriptional regulator</fullName>
    </submittedName>
</protein>
<proteinExistence type="predicted"/>
<keyword evidence="2" id="KW-1185">Reference proteome</keyword>
<organism evidence="1 2">
    <name type="scientific">Nitrosopumilus cobalaminigenes</name>
    <dbReference type="NCBI Taxonomy" id="1470066"/>
    <lineage>
        <taxon>Archaea</taxon>
        <taxon>Nitrososphaerota</taxon>
        <taxon>Nitrososphaeria</taxon>
        <taxon>Nitrosopumilales</taxon>
        <taxon>Nitrosopumilaceae</taxon>
        <taxon>Nitrosopumilus</taxon>
    </lineage>
</organism>
<sequence>MGGIDRMIASALSSEIKKELDLDILKKTERELFLEHGMSIKLSIEHFHKFSSVLRKNSSIDVKKFEKDCIGKILKIKKKDDKFLVTIINSDLRDLILELFGEVETRKIISSLLENEYTIPQILKESKVPKTSGYRKIENLILHGLIIESGKVLSESKKISKLQCVFQEMKLDIKKEKIGVIGVVNKKMFEKSTSMKVIIESLE</sequence>
<gene>
    <name evidence="1" type="ORF">C5F47_08490</name>
</gene>
<evidence type="ECO:0000313" key="1">
    <source>
        <dbReference type="EMBL" id="QLH03571.1"/>
    </source>
</evidence>
<dbReference type="Proteomes" id="UP000509771">
    <property type="component" value="Chromosome"/>
</dbReference>
<reference evidence="1 2" key="1">
    <citation type="submission" date="2018-02" db="EMBL/GenBank/DDBJ databases">
        <title>Complete genome of Nitrosopumilus cobalaminigenes HCA1.</title>
        <authorList>
            <person name="Qin W."/>
            <person name="Zheng Y."/>
            <person name="Stahl D.A."/>
        </authorList>
    </citation>
    <scope>NUCLEOTIDE SEQUENCE [LARGE SCALE GENOMIC DNA]</scope>
    <source>
        <strain evidence="1 2">HCA1</strain>
    </source>
</reference>
<accession>A0A7D5M1G6</accession>
<dbReference type="AlphaFoldDB" id="A0A7D5M1G6"/>
<dbReference type="EMBL" id="CP026993">
    <property type="protein sequence ID" value="QLH03571.1"/>
    <property type="molecule type" value="Genomic_DNA"/>
</dbReference>